<feature type="region of interest" description="Disordered" evidence="1">
    <location>
        <begin position="1"/>
        <end position="58"/>
    </location>
</feature>
<dbReference type="Proteomes" id="UP001295469">
    <property type="component" value="Chromosome A01"/>
</dbReference>
<evidence type="ECO:0000313" key="2">
    <source>
        <dbReference type="EMBL" id="CAF2147040.1"/>
    </source>
</evidence>
<accession>A0A816XH65</accession>
<proteinExistence type="predicted"/>
<dbReference type="EMBL" id="HG994355">
    <property type="protein sequence ID" value="CAF2147040.1"/>
    <property type="molecule type" value="Genomic_DNA"/>
</dbReference>
<feature type="compositionally biased region" description="Basic and acidic residues" evidence="1">
    <location>
        <begin position="19"/>
        <end position="31"/>
    </location>
</feature>
<gene>
    <name evidence="2" type="ORF">DARMORV10_A01P04080.1</name>
</gene>
<organism evidence="2">
    <name type="scientific">Brassica napus</name>
    <name type="common">Rape</name>
    <dbReference type="NCBI Taxonomy" id="3708"/>
    <lineage>
        <taxon>Eukaryota</taxon>
        <taxon>Viridiplantae</taxon>
        <taxon>Streptophyta</taxon>
        <taxon>Embryophyta</taxon>
        <taxon>Tracheophyta</taxon>
        <taxon>Spermatophyta</taxon>
        <taxon>Magnoliopsida</taxon>
        <taxon>eudicotyledons</taxon>
        <taxon>Gunneridae</taxon>
        <taxon>Pentapetalae</taxon>
        <taxon>rosids</taxon>
        <taxon>malvids</taxon>
        <taxon>Brassicales</taxon>
        <taxon>Brassicaceae</taxon>
        <taxon>Brassiceae</taxon>
        <taxon>Brassica</taxon>
    </lineage>
</organism>
<reference evidence="2" key="1">
    <citation type="submission" date="2021-01" db="EMBL/GenBank/DDBJ databases">
        <authorList>
            <consortium name="Genoscope - CEA"/>
            <person name="William W."/>
        </authorList>
    </citation>
    <scope>NUCLEOTIDE SEQUENCE</scope>
</reference>
<evidence type="ECO:0000256" key="1">
    <source>
        <dbReference type="SAM" id="MobiDB-lite"/>
    </source>
</evidence>
<protein>
    <submittedName>
        <fullName evidence="2">(rape) hypothetical protein</fullName>
    </submittedName>
</protein>
<name>A0A816XH65_BRANA</name>
<sequence>MESRPANGDSDPNSNPGKRHIEEKEEPEKDQNPPINMYQDELEGEDYLFRTSIDAEEN</sequence>
<dbReference type="AlphaFoldDB" id="A0A816XH65"/>